<feature type="domain" description="GtrA/DPMS transmembrane" evidence="6">
    <location>
        <begin position="19"/>
        <end position="129"/>
    </location>
</feature>
<keyword evidence="3 5" id="KW-1133">Transmembrane helix</keyword>
<name>A0A4R3HTH8_PAULE</name>
<evidence type="ECO:0000313" key="7">
    <source>
        <dbReference type="EMBL" id="TCS35119.1"/>
    </source>
</evidence>
<evidence type="ECO:0000256" key="4">
    <source>
        <dbReference type="ARBA" id="ARBA00023136"/>
    </source>
</evidence>
<feature type="transmembrane region" description="Helical" evidence="5">
    <location>
        <begin position="105"/>
        <end position="128"/>
    </location>
</feature>
<dbReference type="PROSITE" id="PS51257">
    <property type="entry name" value="PROKAR_LIPOPROTEIN"/>
    <property type="match status" value="1"/>
</dbReference>
<dbReference type="AlphaFoldDB" id="A0A4R3HTH8"/>
<dbReference type="GO" id="GO:0000271">
    <property type="term" value="P:polysaccharide biosynthetic process"/>
    <property type="evidence" value="ECO:0007669"/>
    <property type="project" value="InterPro"/>
</dbReference>
<proteinExistence type="predicted"/>
<organism evidence="7 8">
    <name type="scientific">Paucimonas lemoignei</name>
    <name type="common">Pseudomonas lemoignei</name>
    <dbReference type="NCBI Taxonomy" id="29443"/>
    <lineage>
        <taxon>Bacteria</taxon>
        <taxon>Pseudomonadati</taxon>
        <taxon>Pseudomonadota</taxon>
        <taxon>Betaproteobacteria</taxon>
        <taxon>Burkholderiales</taxon>
        <taxon>Burkholderiaceae</taxon>
        <taxon>Paucimonas</taxon>
    </lineage>
</organism>
<evidence type="ECO:0000313" key="8">
    <source>
        <dbReference type="Proteomes" id="UP000295382"/>
    </source>
</evidence>
<gene>
    <name evidence="7" type="ORF">EDC30_11132</name>
</gene>
<dbReference type="GO" id="GO:0016020">
    <property type="term" value="C:membrane"/>
    <property type="evidence" value="ECO:0007669"/>
    <property type="project" value="UniProtKB-SubCell"/>
</dbReference>
<feature type="transmembrane region" description="Helical" evidence="5">
    <location>
        <begin position="47"/>
        <end position="69"/>
    </location>
</feature>
<evidence type="ECO:0000259" key="6">
    <source>
        <dbReference type="Pfam" id="PF04138"/>
    </source>
</evidence>
<keyword evidence="2 5" id="KW-0812">Transmembrane</keyword>
<comment type="caution">
    <text evidence="7">The sequence shown here is derived from an EMBL/GenBank/DDBJ whole genome shotgun (WGS) entry which is preliminary data.</text>
</comment>
<dbReference type="Proteomes" id="UP000295382">
    <property type="component" value="Unassembled WGS sequence"/>
</dbReference>
<sequence length="132" mass="14862">MTNFRSINLGNLAKHQFLRFLFVGMINSLFGYGCFALFLYLGLHYTLALLLATALGVLFNFKTTGTLVFGSRDNRLVFRFSCSYIFIYFINVIGIKALSLIGIEAYIAGAILLLPMAVLAFIVNKWFVFNYG</sequence>
<accession>A0A4R3HTH8</accession>
<evidence type="ECO:0000256" key="1">
    <source>
        <dbReference type="ARBA" id="ARBA00004141"/>
    </source>
</evidence>
<comment type="subcellular location">
    <subcellularLocation>
        <location evidence="1">Membrane</location>
        <topology evidence="1">Multi-pass membrane protein</topology>
    </subcellularLocation>
</comment>
<reference evidence="7 8" key="1">
    <citation type="submission" date="2019-03" db="EMBL/GenBank/DDBJ databases">
        <title>Genomic Encyclopedia of Type Strains, Phase IV (KMG-IV): sequencing the most valuable type-strain genomes for metagenomic binning, comparative biology and taxonomic classification.</title>
        <authorList>
            <person name="Goeker M."/>
        </authorList>
    </citation>
    <scope>NUCLEOTIDE SEQUENCE [LARGE SCALE GENOMIC DNA]</scope>
    <source>
        <strain evidence="7 8">DSM 7445</strain>
    </source>
</reference>
<feature type="transmembrane region" description="Helical" evidence="5">
    <location>
        <begin position="20"/>
        <end position="41"/>
    </location>
</feature>
<feature type="transmembrane region" description="Helical" evidence="5">
    <location>
        <begin position="76"/>
        <end position="99"/>
    </location>
</feature>
<dbReference type="Pfam" id="PF04138">
    <property type="entry name" value="GtrA_DPMS_TM"/>
    <property type="match status" value="1"/>
</dbReference>
<evidence type="ECO:0000256" key="5">
    <source>
        <dbReference type="SAM" id="Phobius"/>
    </source>
</evidence>
<evidence type="ECO:0000256" key="3">
    <source>
        <dbReference type="ARBA" id="ARBA00022989"/>
    </source>
</evidence>
<dbReference type="EMBL" id="SLZQ01000011">
    <property type="protein sequence ID" value="TCS35119.1"/>
    <property type="molecule type" value="Genomic_DNA"/>
</dbReference>
<evidence type="ECO:0000256" key="2">
    <source>
        <dbReference type="ARBA" id="ARBA00022692"/>
    </source>
</evidence>
<dbReference type="InterPro" id="IPR007267">
    <property type="entry name" value="GtrA_DPMS_TM"/>
</dbReference>
<keyword evidence="8" id="KW-1185">Reference proteome</keyword>
<protein>
    <submittedName>
        <fullName evidence="7">GtrA-like protein</fullName>
    </submittedName>
</protein>
<keyword evidence="4 5" id="KW-0472">Membrane</keyword>
<dbReference type="RefSeq" id="WP_207907296.1">
    <property type="nucleotide sequence ID" value="NZ_SLZQ01000011.1"/>
</dbReference>